<dbReference type="AlphaFoldDB" id="A0A9D5BJI2"/>
<keyword evidence="4" id="KW-0520">NAD</keyword>
<feature type="domain" description="TIR" evidence="5">
    <location>
        <begin position="8"/>
        <end position="176"/>
    </location>
</feature>
<gene>
    <name evidence="6" type="ORF">KIW84_013122</name>
</gene>
<dbReference type="SUPFAM" id="SSF52200">
    <property type="entry name" value="Toll/Interleukin receptor TIR domain"/>
    <property type="match status" value="1"/>
</dbReference>
<keyword evidence="3" id="KW-0611">Plant defense</keyword>
<dbReference type="Gramene" id="PSAT_LOCUS5520_t1">
    <property type="protein sequence ID" value="CAL5185075.1"/>
    <property type="gene ID" value="PSAT_LOCUS5520"/>
</dbReference>
<evidence type="ECO:0000256" key="4">
    <source>
        <dbReference type="ARBA" id="ARBA00023027"/>
    </source>
</evidence>
<evidence type="ECO:0000256" key="3">
    <source>
        <dbReference type="ARBA" id="ARBA00022821"/>
    </source>
</evidence>
<dbReference type="InterPro" id="IPR044974">
    <property type="entry name" value="Disease_R_plants"/>
</dbReference>
<dbReference type="PANTHER" id="PTHR11017:SF431">
    <property type="entry name" value="ADP-RIBOSYL CYCLASE_CYCLIC ADP-RIBOSE HYDROLASE"/>
    <property type="match status" value="1"/>
</dbReference>
<dbReference type="Gene3D" id="1.10.8.430">
    <property type="entry name" value="Helical domain of apoptotic protease-activating factors"/>
    <property type="match status" value="1"/>
</dbReference>
<dbReference type="SUPFAM" id="SSF46785">
    <property type="entry name" value="Winged helix' DNA-binding domain"/>
    <property type="match status" value="1"/>
</dbReference>
<dbReference type="InterPro" id="IPR035897">
    <property type="entry name" value="Toll_tir_struct_dom_sf"/>
</dbReference>
<name>A0A9D5BJI2_PEA</name>
<sequence length="1271" mass="144707">MASVNEVFTYDVFLSFRGDDTRYGFTGHLRKALDDKGVRTFMDDDGLQKGDEITPSLLKAIEHSKIAIVVLSKNYASSSFCLQELSKIIDSMNGKDRSILPVFYKVDPSDVRKLKRSYGEAMDKHDEGTSSSHHMNNKWKISLHHVANLSGFHYKKGDGYEHEFIAKIVEQVLRMIKPVTLPVDDYLVGLEPQKEQLMSLLNVGCDNRVRMVGIHGIGGIGKTTLALAVYNSIAHQFEGSCFLENVRENSEKHGLPYLQMIFLSKVVGEKIELTGVRQGSSIIQQRLRQKKLLLIIDDVNEPEQLQAIAGRHEWFGPTTRIIITTRDKRLLTNHGVESTYEVKELNHKDSFKLLVKRKRKSLESGKKISDYFRVLRRVTRYASGIPLVLEVISSQLFNKTIEQCNLTLDSYDRRIPNKKIQMILQISFDALNEEEKSVFLDIACCFKGFKLAMVEKILHAHYGDSKKDHINVLLEKSLIKISESDKITLHDMIEDMGKEIVRQESPKKPGKRSRLWLPGDIFHVLEGNMGTSSTEIIYLDCSKEVKWDGEAFKKMKNLKTLIIRHATFSKSPSYLPNSVRVLEWCEYPSSDLPPGFYPEKLVICNFGSNFTSNPFEWEDFLQKKFQNMRVLNFDHCELLTKIPDLSSLPNLEEFSFQNCGNLIAIDKSIGFLYKLRILRIMHCNEIQSVPPPNWASLVELNLSHCDSLESFPSVVDGFVGKLEILRVIRCSKITSIPPLMLASLEELDLSNCISLESFPLLVKGLLANLKTLRAMNCIKLRSIPTLKMASLEEIDLSRCSCLESFPPAVDGLADKLKTMSVRSCVKLRSIPPLKLDSLEKLDLSHCSSLESFPLVVDGFLGKLKTLLVQSCDSLRSIPPLKLNSLEELDLSHCYNLESFPIVVDGLLDKLEVLSIEYCIMLRSIPPLRLTSLLKFNLSDCLSLECFPEILGEMRNIPQLYLGSTPIQKLPFPFRSLTLRPTSYPCNCRIVNLPNRVAAMSMLAKLTIKAEKKVSPVQSSQVEYICLTKCKLSDEYLSIGLAFFANVKELHLTECQFTVLPISIEKCHFLWRLVLDDCEELEEIKGIPPGLKELSALNCKSLTLSCKSKLLNQELHEYGNTRFCLPRAKIPEWFDHQCSAGLSTSFWFRNNFPAIVLCVVSPLTWVDDFRRCVRVTINGNTFLYTRGLKIRRSPAKMYTLNLFHMQMKNFNDNMDKAVLENKWNHAEVDFGFPFMNSGIHVLKEKSSMKDIRFTNPENDANIDFTRNVEVSI</sequence>
<evidence type="ECO:0000313" key="7">
    <source>
        <dbReference type="Proteomes" id="UP001058974"/>
    </source>
</evidence>
<keyword evidence="7" id="KW-1185">Reference proteome</keyword>
<reference evidence="6 7" key="1">
    <citation type="journal article" date="2022" name="Nat. Genet.">
        <title>Improved pea reference genome and pan-genome highlight genomic features and evolutionary characteristics.</title>
        <authorList>
            <person name="Yang T."/>
            <person name="Liu R."/>
            <person name="Luo Y."/>
            <person name="Hu S."/>
            <person name="Wang D."/>
            <person name="Wang C."/>
            <person name="Pandey M.K."/>
            <person name="Ge S."/>
            <person name="Xu Q."/>
            <person name="Li N."/>
            <person name="Li G."/>
            <person name="Huang Y."/>
            <person name="Saxena R.K."/>
            <person name="Ji Y."/>
            <person name="Li M."/>
            <person name="Yan X."/>
            <person name="He Y."/>
            <person name="Liu Y."/>
            <person name="Wang X."/>
            <person name="Xiang C."/>
            <person name="Varshney R.K."/>
            <person name="Ding H."/>
            <person name="Gao S."/>
            <person name="Zong X."/>
        </authorList>
    </citation>
    <scope>NUCLEOTIDE SEQUENCE [LARGE SCALE GENOMIC DNA]</scope>
    <source>
        <strain evidence="6 7">cv. Zhongwan 6</strain>
    </source>
</reference>
<dbReference type="GO" id="GO:0043531">
    <property type="term" value="F:ADP binding"/>
    <property type="evidence" value="ECO:0007669"/>
    <property type="project" value="InterPro"/>
</dbReference>
<comment type="caution">
    <text evidence="6">The sequence shown here is derived from an EMBL/GenBank/DDBJ whole genome shotgun (WGS) entry which is preliminary data.</text>
</comment>
<dbReference type="SMART" id="SM00255">
    <property type="entry name" value="TIR"/>
    <property type="match status" value="1"/>
</dbReference>
<dbReference type="Proteomes" id="UP001058974">
    <property type="component" value="Chromosome 1"/>
</dbReference>
<dbReference type="SUPFAM" id="SSF52058">
    <property type="entry name" value="L domain-like"/>
    <property type="match status" value="2"/>
</dbReference>
<dbReference type="EMBL" id="JAMSHJ010000001">
    <property type="protein sequence ID" value="KAI5444725.1"/>
    <property type="molecule type" value="Genomic_DNA"/>
</dbReference>
<dbReference type="InterPro" id="IPR002182">
    <property type="entry name" value="NB-ARC"/>
</dbReference>
<dbReference type="InterPro" id="IPR036390">
    <property type="entry name" value="WH_DNA-bd_sf"/>
</dbReference>
<dbReference type="Pfam" id="PF23282">
    <property type="entry name" value="WHD_ROQ1"/>
    <property type="match status" value="1"/>
</dbReference>
<dbReference type="PRINTS" id="PR00364">
    <property type="entry name" value="DISEASERSIST"/>
</dbReference>
<evidence type="ECO:0000256" key="2">
    <source>
        <dbReference type="ARBA" id="ARBA00022737"/>
    </source>
</evidence>
<dbReference type="Gene3D" id="3.40.50.10140">
    <property type="entry name" value="Toll/interleukin-1 receptor homology (TIR) domain"/>
    <property type="match status" value="1"/>
</dbReference>
<dbReference type="PROSITE" id="PS50104">
    <property type="entry name" value="TIR"/>
    <property type="match status" value="1"/>
</dbReference>
<keyword evidence="1" id="KW-0433">Leucine-rich repeat</keyword>
<dbReference type="Gene3D" id="3.40.50.300">
    <property type="entry name" value="P-loop containing nucleotide triphosphate hydrolases"/>
    <property type="match status" value="1"/>
</dbReference>
<dbReference type="InterPro" id="IPR042197">
    <property type="entry name" value="Apaf_helical"/>
</dbReference>
<dbReference type="InterPro" id="IPR032675">
    <property type="entry name" value="LRR_dom_sf"/>
</dbReference>
<dbReference type="InterPro" id="IPR000157">
    <property type="entry name" value="TIR_dom"/>
</dbReference>
<dbReference type="PANTHER" id="PTHR11017">
    <property type="entry name" value="LEUCINE-RICH REPEAT-CONTAINING PROTEIN"/>
    <property type="match status" value="1"/>
</dbReference>
<dbReference type="Pfam" id="PF01582">
    <property type="entry name" value="TIR"/>
    <property type="match status" value="1"/>
</dbReference>
<protein>
    <recommendedName>
        <fullName evidence="5">TIR domain-containing protein</fullName>
    </recommendedName>
</protein>
<organism evidence="6 7">
    <name type="scientific">Pisum sativum</name>
    <name type="common">Garden pea</name>
    <name type="synonym">Lathyrus oleraceus</name>
    <dbReference type="NCBI Taxonomy" id="3888"/>
    <lineage>
        <taxon>Eukaryota</taxon>
        <taxon>Viridiplantae</taxon>
        <taxon>Streptophyta</taxon>
        <taxon>Embryophyta</taxon>
        <taxon>Tracheophyta</taxon>
        <taxon>Spermatophyta</taxon>
        <taxon>Magnoliopsida</taxon>
        <taxon>eudicotyledons</taxon>
        <taxon>Gunneridae</taxon>
        <taxon>Pentapetalae</taxon>
        <taxon>rosids</taxon>
        <taxon>fabids</taxon>
        <taxon>Fabales</taxon>
        <taxon>Fabaceae</taxon>
        <taxon>Papilionoideae</taxon>
        <taxon>50 kb inversion clade</taxon>
        <taxon>NPAAA clade</taxon>
        <taxon>Hologalegina</taxon>
        <taxon>IRL clade</taxon>
        <taxon>Fabeae</taxon>
        <taxon>Lathyrus</taxon>
    </lineage>
</organism>
<evidence type="ECO:0000256" key="1">
    <source>
        <dbReference type="ARBA" id="ARBA00022614"/>
    </source>
</evidence>
<dbReference type="Pfam" id="PF00931">
    <property type="entry name" value="NB-ARC"/>
    <property type="match status" value="1"/>
</dbReference>
<evidence type="ECO:0000313" key="6">
    <source>
        <dbReference type="EMBL" id="KAI5444725.1"/>
    </source>
</evidence>
<keyword evidence="2" id="KW-0677">Repeat</keyword>
<dbReference type="InterPro" id="IPR027417">
    <property type="entry name" value="P-loop_NTPase"/>
</dbReference>
<proteinExistence type="predicted"/>
<dbReference type="GO" id="GO:0007165">
    <property type="term" value="P:signal transduction"/>
    <property type="evidence" value="ECO:0007669"/>
    <property type="project" value="InterPro"/>
</dbReference>
<dbReference type="InterPro" id="IPR058192">
    <property type="entry name" value="WHD_ROQ1-like"/>
</dbReference>
<dbReference type="FunFam" id="3.40.50.10140:FF:000007">
    <property type="entry name" value="Disease resistance protein (TIR-NBS-LRR class)"/>
    <property type="match status" value="1"/>
</dbReference>
<dbReference type="Gene3D" id="3.80.10.10">
    <property type="entry name" value="Ribonuclease Inhibitor"/>
    <property type="match status" value="4"/>
</dbReference>
<dbReference type="OrthoDB" id="1402179at2759"/>
<accession>A0A9D5BJI2</accession>
<dbReference type="SUPFAM" id="SSF52540">
    <property type="entry name" value="P-loop containing nucleoside triphosphate hydrolases"/>
    <property type="match status" value="1"/>
</dbReference>
<dbReference type="GO" id="GO:0006952">
    <property type="term" value="P:defense response"/>
    <property type="evidence" value="ECO:0007669"/>
    <property type="project" value="UniProtKB-KW"/>
</dbReference>
<dbReference type="Gramene" id="Psat01G0312200-T1">
    <property type="protein sequence ID" value="KAI5444725.1"/>
    <property type="gene ID" value="KIW84_013122"/>
</dbReference>
<evidence type="ECO:0000259" key="5">
    <source>
        <dbReference type="PROSITE" id="PS50104"/>
    </source>
</evidence>